<dbReference type="EMBL" id="VSSQ01000765">
    <property type="protein sequence ID" value="MPM00979.1"/>
    <property type="molecule type" value="Genomic_DNA"/>
</dbReference>
<dbReference type="InterPro" id="IPR025827">
    <property type="entry name" value="Zn_ribbon_recom_dom"/>
</dbReference>
<comment type="caution">
    <text evidence="4">The sequence shown here is derived from an EMBL/GenBank/DDBJ whole genome shotgun (WGS) entry which is preliminary data.</text>
</comment>
<sequence length="210" mass="23931">MKKVYRLEASDNGLLEVVPQQAAIVQEIYRQYLSGKSLGGIADFLFEQNIPSPSGKERWSKSVLDKMLSNAKYINSIISFDDYFAVQNEKGKRSSIDEDTNKRKATQYYSKDVLSGLFICAECGGVYWRITRPSGEVVWRCSNRVKHGKTVCQHAPSLPENELKRAVCEMLNILEFDPESVKERLEYIQVFSDGTLVPGFVQREYPELSL</sequence>
<evidence type="ECO:0000259" key="3">
    <source>
        <dbReference type="PROSITE" id="PS51737"/>
    </source>
</evidence>
<dbReference type="Gene3D" id="3.90.1750.20">
    <property type="entry name" value="Putative Large Serine Recombinase, Chain B, Domain 2"/>
    <property type="match status" value="1"/>
</dbReference>
<dbReference type="PROSITE" id="PS51737">
    <property type="entry name" value="RECOMBINASE_DNA_BIND"/>
    <property type="match status" value="1"/>
</dbReference>
<gene>
    <name evidence="4" type="ORF">SDC9_47216</name>
</gene>
<evidence type="ECO:0000256" key="1">
    <source>
        <dbReference type="ARBA" id="ARBA00023125"/>
    </source>
</evidence>
<organism evidence="4">
    <name type="scientific">bioreactor metagenome</name>
    <dbReference type="NCBI Taxonomy" id="1076179"/>
    <lineage>
        <taxon>unclassified sequences</taxon>
        <taxon>metagenomes</taxon>
        <taxon>ecological metagenomes</taxon>
    </lineage>
</organism>
<proteinExistence type="predicted"/>
<dbReference type="PANTHER" id="PTHR30461">
    <property type="entry name" value="DNA-INVERTASE FROM LAMBDOID PROPHAGE"/>
    <property type="match status" value="1"/>
</dbReference>
<keyword evidence="1" id="KW-0238">DNA-binding</keyword>
<evidence type="ECO:0000313" key="4">
    <source>
        <dbReference type="EMBL" id="MPM00979.1"/>
    </source>
</evidence>
<dbReference type="Pfam" id="PF13408">
    <property type="entry name" value="Zn_ribbon_recom"/>
    <property type="match status" value="1"/>
</dbReference>
<keyword evidence="2" id="KW-0233">DNA recombination</keyword>
<dbReference type="PANTHER" id="PTHR30461:SF2">
    <property type="entry name" value="SERINE RECOMBINASE PINE-RELATED"/>
    <property type="match status" value="1"/>
</dbReference>
<feature type="domain" description="Recombinase" evidence="3">
    <location>
        <begin position="4"/>
        <end position="96"/>
    </location>
</feature>
<accession>A0A644WBL8</accession>
<name>A0A644WBL8_9ZZZZ</name>
<dbReference type="InterPro" id="IPR038109">
    <property type="entry name" value="DNA_bind_recomb_sf"/>
</dbReference>
<dbReference type="AlphaFoldDB" id="A0A644WBL8"/>
<reference evidence="4" key="1">
    <citation type="submission" date="2019-08" db="EMBL/GenBank/DDBJ databases">
        <authorList>
            <person name="Kucharzyk K."/>
            <person name="Murdoch R.W."/>
            <person name="Higgins S."/>
            <person name="Loffler F."/>
        </authorList>
    </citation>
    <scope>NUCLEOTIDE SEQUENCE</scope>
</reference>
<dbReference type="GO" id="GO:0000150">
    <property type="term" value="F:DNA strand exchange activity"/>
    <property type="evidence" value="ECO:0007669"/>
    <property type="project" value="InterPro"/>
</dbReference>
<protein>
    <recommendedName>
        <fullName evidence="3">Recombinase domain-containing protein</fullName>
    </recommendedName>
</protein>
<evidence type="ECO:0000256" key="2">
    <source>
        <dbReference type="ARBA" id="ARBA00023172"/>
    </source>
</evidence>
<dbReference type="InterPro" id="IPR011109">
    <property type="entry name" value="DNA_bind_recombinase_dom"/>
</dbReference>
<dbReference type="GO" id="GO:0003677">
    <property type="term" value="F:DNA binding"/>
    <property type="evidence" value="ECO:0007669"/>
    <property type="project" value="UniProtKB-KW"/>
</dbReference>
<dbReference type="InterPro" id="IPR050639">
    <property type="entry name" value="SSR_resolvase"/>
</dbReference>